<protein>
    <submittedName>
        <fullName evidence="1">Uncharacterized protein</fullName>
    </submittedName>
</protein>
<name>A0A2L2TGR1_9HYPO</name>
<proteinExistence type="predicted"/>
<organism evidence="1 2">
    <name type="scientific">Fusarium venenatum</name>
    <dbReference type="NCBI Taxonomy" id="56646"/>
    <lineage>
        <taxon>Eukaryota</taxon>
        <taxon>Fungi</taxon>
        <taxon>Dikarya</taxon>
        <taxon>Ascomycota</taxon>
        <taxon>Pezizomycotina</taxon>
        <taxon>Sordariomycetes</taxon>
        <taxon>Hypocreomycetidae</taxon>
        <taxon>Hypocreales</taxon>
        <taxon>Nectriaceae</taxon>
        <taxon>Fusarium</taxon>
    </lineage>
</organism>
<sequence>MMNITISAAFGLRHDQQPRDDPPLSKYRVVTANTPVAKGWQLGPLGRDKVKCLVRLAGSTRS</sequence>
<dbReference type="AlphaFoldDB" id="A0A2L2TGR1"/>
<reference evidence="2" key="1">
    <citation type="submission" date="2014-10" db="EMBL/GenBank/DDBJ databases">
        <authorList>
            <person name="King R."/>
        </authorList>
    </citation>
    <scope>NUCLEOTIDE SEQUENCE [LARGE SCALE GENOMIC DNA]</scope>
    <source>
        <strain evidence="2">A3/5</strain>
    </source>
</reference>
<keyword evidence="2" id="KW-1185">Reference proteome</keyword>
<evidence type="ECO:0000313" key="1">
    <source>
        <dbReference type="EMBL" id="CEI64601.1"/>
    </source>
</evidence>
<dbReference type="EMBL" id="LN649229">
    <property type="protein sequence ID" value="CEI64601.1"/>
    <property type="molecule type" value="Genomic_DNA"/>
</dbReference>
<accession>A0A2L2TGR1</accession>
<dbReference type="Proteomes" id="UP000245910">
    <property type="component" value="Chromosome I"/>
</dbReference>
<evidence type="ECO:0000313" key="2">
    <source>
        <dbReference type="Proteomes" id="UP000245910"/>
    </source>
</evidence>